<keyword evidence="2" id="KW-0732">Signal</keyword>
<dbReference type="AlphaFoldDB" id="A0A9X2DVR5"/>
<evidence type="ECO:0000259" key="3">
    <source>
        <dbReference type="Pfam" id="PF18050"/>
    </source>
</evidence>
<dbReference type="Gene3D" id="2.40.100.20">
    <property type="match status" value="1"/>
</dbReference>
<evidence type="ECO:0000313" key="5">
    <source>
        <dbReference type="Proteomes" id="UP001155240"/>
    </source>
</evidence>
<proteinExistence type="predicted"/>
<dbReference type="InterPro" id="IPR029000">
    <property type="entry name" value="Cyclophilin-like_dom_sf"/>
</dbReference>
<protein>
    <submittedName>
        <fullName evidence="4">Cyclophilin-like fold protein</fullName>
    </submittedName>
</protein>
<feature type="compositionally biased region" description="Low complexity" evidence="1">
    <location>
        <begin position="34"/>
        <end position="59"/>
    </location>
</feature>
<dbReference type="SUPFAM" id="SSF50891">
    <property type="entry name" value="Cyclophilin-like"/>
    <property type="match status" value="1"/>
</dbReference>
<dbReference type="Pfam" id="PF18050">
    <property type="entry name" value="Cyclophil_like2"/>
    <property type="match status" value="1"/>
</dbReference>
<keyword evidence="5" id="KW-1185">Reference proteome</keyword>
<feature type="chain" id="PRO_5040738158" evidence="2">
    <location>
        <begin position="20"/>
        <end position="180"/>
    </location>
</feature>
<dbReference type="PROSITE" id="PS51257">
    <property type="entry name" value="PROKAR_LIPOPROTEIN"/>
    <property type="match status" value="1"/>
</dbReference>
<reference evidence="4" key="1">
    <citation type="submission" date="2022-06" db="EMBL/GenBank/DDBJ databases">
        <title>Whole genome shotgun sequencing (WGS) of Rathayibacter sp. ZW T2_19, isolated from stored onions (Allium cepa).</title>
        <authorList>
            <person name="Stoll D.A."/>
            <person name="Huch M."/>
        </authorList>
    </citation>
    <scope>NUCLEOTIDE SEQUENCE</scope>
    <source>
        <strain evidence="4">ZW T2_19</strain>
    </source>
</reference>
<comment type="caution">
    <text evidence="4">The sequence shown here is derived from an EMBL/GenBank/DDBJ whole genome shotgun (WGS) entry which is preliminary data.</text>
</comment>
<accession>A0A9X2DVR5</accession>
<name>A0A9X2DVR5_9MICO</name>
<dbReference type="Proteomes" id="UP001155240">
    <property type="component" value="Unassembled WGS sequence"/>
</dbReference>
<feature type="region of interest" description="Disordered" evidence="1">
    <location>
        <begin position="23"/>
        <end position="59"/>
    </location>
</feature>
<dbReference type="EMBL" id="JAMRYM010000009">
    <property type="protein sequence ID" value="MCM6761662.1"/>
    <property type="molecule type" value="Genomic_DNA"/>
</dbReference>
<evidence type="ECO:0000256" key="2">
    <source>
        <dbReference type="SAM" id="SignalP"/>
    </source>
</evidence>
<feature type="domain" description="Cyclophilin-like" evidence="3">
    <location>
        <begin position="69"/>
        <end position="177"/>
    </location>
</feature>
<evidence type="ECO:0000313" key="4">
    <source>
        <dbReference type="EMBL" id="MCM6761662.1"/>
    </source>
</evidence>
<evidence type="ECO:0000256" key="1">
    <source>
        <dbReference type="SAM" id="MobiDB-lite"/>
    </source>
</evidence>
<dbReference type="InterPro" id="IPR041183">
    <property type="entry name" value="Cyclophilin-like"/>
</dbReference>
<gene>
    <name evidence="4" type="ORF">NB037_04445</name>
</gene>
<dbReference type="RefSeq" id="WP_251944106.1">
    <property type="nucleotide sequence ID" value="NZ_JAMRYM010000009.1"/>
</dbReference>
<sequence>MRRITAVLAATAVVAVLSACSTGSTDEGADVLSTPTTAAGSGATTPAATAPTEAAPAADVPAGPTAITLTAGDEVVTAVLNDSRVSQDLLAMLPAQLPWFRNLGIEYITELDAPLTETGPFYTDVQPGDIVYYNPADSLTIIYEETSSVPTLTLMGEVTSDLSVLRSLPDDVVFTVEVAE</sequence>
<feature type="signal peptide" evidence="2">
    <location>
        <begin position="1"/>
        <end position="19"/>
    </location>
</feature>
<organism evidence="4 5">
    <name type="scientific">Rathayibacter rubneri</name>
    <dbReference type="NCBI Taxonomy" id="2950106"/>
    <lineage>
        <taxon>Bacteria</taxon>
        <taxon>Bacillati</taxon>
        <taxon>Actinomycetota</taxon>
        <taxon>Actinomycetes</taxon>
        <taxon>Micrococcales</taxon>
        <taxon>Microbacteriaceae</taxon>
        <taxon>Rathayibacter</taxon>
    </lineage>
</organism>